<protein>
    <submittedName>
        <fullName evidence="2">Predicted protein</fullName>
    </submittedName>
</protein>
<feature type="signal peptide" evidence="1">
    <location>
        <begin position="1"/>
        <end position="21"/>
    </location>
</feature>
<name>F2EB94_HORVV</name>
<feature type="chain" id="PRO_5003281633" evidence="1">
    <location>
        <begin position="22"/>
        <end position="127"/>
    </location>
</feature>
<organism evidence="2">
    <name type="scientific">Hordeum vulgare subsp. vulgare</name>
    <name type="common">Domesticated barley</name>
    <dbReference type="NCBI Taxonomy" id="112509"/>
    <lineage>
        <taxon>Eukaryota</taxon>
        <taxon>Viridiplantae</taxon>
        <taxon>Streptophyta</taxon>
        <taxon>Embryophyta</taxon>
        <taxon>Tracheophyta</taxon>
        <taxon>Spermatophyta</taxon>
        <taxon>Magnoliopsida</taxon>
        <taxon>Liliopsida</taxon>
        <taxon>Poales</taxon>
        <taxon>Poaceae</taxon>
        <taxon>BOP clade</taxon>
        <taxon>Pooideae</taxon>
        <taxon>Triticodae</taxon>
        <taxon>Triticeae</taxon>
        <taxon>Hordeinae</taxon>
        <taxon>Hordeum</taxon>
    </lineage>
</organism>
<keyword evidence="1" id="KW-0732">Signal</keyword>
<evidence type="ECO:0000313" key="2">
    <source>
        <dbReference type="EMBL" id="BAK04616.1"/>
    </source>
</evidence>
<sequence>MAPIKDIASALILIVAMVATASLPMSSAVVDRTDEAALGELTPIIKTALDGVIAASPPSKVFEVKSDVVNQELVAMATMNMAQGDKEKLSAYIKAYKTAAQLVTDAAPAEKLTVMDDAFTKAANPIP</sequence>
<reference evidence="2" key="1">
    <citation type="journal article" date="2011" name="Plant Physiol.">
        <title>Comprehensive sequence analysis of 24,783 barley full-length cDNAs derived from 12 clone libraries.</title>
        <authorList>
            <person name="Matsumoto T."/>
            <person name="Tanaka T."/>
            <person name="Sakai H."/>
            <person name="Amano N."/>
            <person name="Kanamori H."/>
            <person name="Kurita K."/>
            <person name="Kikuta A."/>
            <person name="Kamiya K."/>
            <person name="Yamamoto M."/>
            <person name="Ikawa H."/>
            <person name="Fujii N."/>
            <person name="Hori K."/>
            <person name="Itoh T."/>
            <person name="Sato K."/>
        </authorList>
    </citation>
    <scope>NUCLEOTIDE SEQUENCE</scope>
    <source>
        <tissue evidence="2">Flower</tissue>
    </source>
</reference>
<dbReference type="AlphaFoldDB" id="F2EB94"/>
<accession>F2EB94</accession>
<evidence type="ECO:0000256" key="1">
    <source>
        <dbReference type="SAM" id="SignalP"/>
    </source>
</evidence>
<dbReference type="EMBL" id="AK373419">
    <property type="protein sequence ID" value="BAK04616.1"/>
    <property type="molecule type" value="mRNA"/>
</dbReference>
<proteinExistence type="evidence at transcript level"/>